<comment type="caution">
    <text evidence="1">The sequence shown here is derived from an EMBL/GenBank/DDBJ whole genome shotgun (WGS) entry which is preliminary data.</text>
</comment>
<gene>
    <name evidence="1" type="ORF">E6A44_002370</name>
</gene>
<proteinExistence type="predicted"/>
<reference evidence="1 2" key="1">
    <citation type="submission" date="2024-12" db="EMBL/GenBank/DDBJ databases">
        <authorList>
            <person name="Hu S."/>
        </authorList>
    </citation>
    <scope>NUCLEOTIDE SEQUENCE [LARGE SCALE GENOMIC DNA]</scope>
    <source>
        <strain evidence="1 2">THG-T11</strain>
    </source>
</reference>
<dbReference type="InterPro" id="IPR011990">
    <property type="entry name" value="TPR-like_helical_dom_sf"/>
</dbReference>
<dbReference type="RefSeq" id="WP_138721557.1">
    <property type="nucleotide sequence ID" value="NZ_SSHJ02000001.1"/>
</dbReference>
<name>A0ABW9J1I0_9SPHI</name>
<protein>
    <recommendedName>
        <fullName evidence="3">Tetratricopeptide repeat protein</fullName>
    </recommendedName>
</protein>
<evidence type="ECO:0000313" key="2">
    <source>
        <dbReference type="Proteomes" id="UP001517247"/>
    </source>
</evidence>
<dbReference type="Gene3D" id="1.25.40.10">
    <property type="entry name" value="Tetratricopeptide repeat domain"/>
    <property type="match status" value="1"/>
</dbReference>
<dbReference type="SUPFAM" id="SSF48452">
    <property type="entry name" value="TPR-like"/>
    <property type="match status" value="1"/>
</dbReference>
<evidence type="ECO:0000313" key="1">
    <source>
        <dbReference type="EMBL" id="MFN0254396.1"/>
    </source>
</evidence>
<evidence type="ECO:0008006" key="3">
    <source>
        <dbReference type="Google" id="ProtNLM"/>
    </source>
</evidence>
<organism evidence="1 2">
    <name type="scientific">Pedobacter ureilyticus</name>
    <dbReference type="NCBI Taxonomy" id="1393051"/>
    <lineage>
        <taxon>Bacteria</taxon>
        <taxon>Pseudomonadati</taxon>
        <taxon>Bacteroidota</taxon>
        <taxon>Sphingobacteriia</taxon>
        <taxon>Sphingobacteriales</taxon>
        <taxon>Sphingobacteriaceae</taxon>
        <taxon>Pedobacter</taxon>
    </lineage>
</organism>
<keyword evidence="2" id="KW-1185">Reference proteome</keyword>
<accession>A0ABW9J1I0</accession>
<sequence>MLIDKKEIQNHTDDAILFADGVNFINTSQWILAYPIFEYLDQQAKDKSVPLCYNIALCYTQAKQYPEAIAALESALNKIKVSSIVSNPINPLPANLWLNEYDSNHYLSGLNETAMAFNINLIRVRIRRLLVDLHLTLENWQEVIRLSSLPDMDKCKNVQEASIVAKSKINS</sequence>
<dbReference type="Proteomes" id="UP001517247">
    <property type="component" value="Unassembled WGS sequence"/>
</dbReference>
<dbReference type="EMBL" id="SSHJ02000001">
    <property type="protein sequence ID" value="MFN0254396.1"/>
    <property type="molecule type" value="Genomic_DNA"/>
</dbReference>